<gene>
    <name evidence="1" type="ORF">HNQ85_001204</name>
</gene>
<dbReference type="AlphaFoldDB" id="A0A7V9YYT1"/>
<evidence type="ECO:0000313" key="1">
    <source>
        <dbReference type="EMBL" id="MBA2870934.1"/>
    </source>
</evidence>
<comment type="caution">
    <text evidence="1">The sequence shown here is derived from an EMBL/GenBank/DDBJ whole genome shotgun (WGS) entry which is preliminary data.</text>
</comment>
<dbReference type="EMBL" id="JACDUU010000002">
    <property type="protein sequence ID" value="MBA2870934.1"/>
    <property type="molecule type" value="Genomic_DNA"/>
</dbReference>
<evidence type="ECO:0000313" key="2">
    <source>
        <dbReference type="Proteomes" id="UP000580891"/>
    </source>
</evidence>
<dbReference type="Proteomes" id="UP000580891">
    <property type="component" value="Unassembled WGS sequence"/>
</dbReference>
<reference evidence="1 2" key="1">
    <citation type="submission" date="2020-07" db="EMBL/GenBank/DDBJ databases">
        <title>Genomic Encyclopedia of Type Strains, Phase IV (KMG-IV): sequencing the most valuable type-strain genomes for metagenomic binning, comparative biology and taxonomic classification.</title>
        <authorList>
            <person name="Goeker M."/>
        </authorList>
    </citation>
    <scope>NUCLEOTIDE SEQUENCE [LARGE SCALE GENOMIC DNA]</scope>
    <source>
        <strain evidence="1 2">DSM 25220</strain>
    </source>
</reference>
<proteinExistence type="predicted"/>
<protein>
    <submittedName>
        <fullName evidence="1">ElaB/YqjD/DUF883 family membrane-anchored ribosome-binding protein</fullName>
    </submittedName>
</protein>
<dbReference type="RefSeq" id="WP_181536822.1">
    <property type="nucleotide sequence ID" value="NZ_JACDUU010000002.1"/>
</dbReference>
<keyword evidence="2" id="KW-1185">Reference proteome</keyword>
<name>A0A7V9YYT1_9BACL</name>
<organism evidence="1 2">
    <name type="scientific">[Anoxybacillus] calidus</name>
    <dbReference type="NCBI Taxonomy" id="575178"/>
    <lineage>
        <taxon>Bacteria</taxon>
        <taxon>Bacillati</taxon>
        <taxon>Bacillota</taxon>
        <taxon>Bacilli</taxon>
        <taxon>Bacillales</taxon>
        <taxon>Anoxybacillaceae</taxon>
        <taxon>Paranoxybacillus</taxon>
    </lineage>
</organism>
<sequence>MIKKFISNPVGLAITSVTLLLALSPEARRGTRKLLVKGAGAVLALGDQMKGLTSGVRKQIGSIMEEAKAEKEMMMLPDMTEVIKSSGEMMKQGIESGMEKTQQVMQSAKESMSHLFDDVEPAKKDETLKAYNVLNDQSIKQKLQEIEQQLH</sequence>
<accession>A0A7V9YYT1</accession>